<evidence type="ECO:0000313" key="2">
    <source>
        <dbReference type="EMBL" id="CAD8213858.1"/>
    </source>
</evidence>
<keyword evidence="1" id="KW-1133">Transmembrane helix</keyword>
<protein>
    <submittedName>
        <fullName evidence="2">Uncharacterized protein</fullName>
    </submittedName>
</protein>
<evidence type="ECO:0000313" key="3">
    <source>
        <dbReference type="Proteomes" id="UP000683925"/>
    </source>
</evidence>
<reference evidence="2" key="1">
    <citation type="submission" date="2021-01" db="EMBL/GenBank/DDBJ databases">
        <authorList>
            <consortium name="Genoscope - CEA"/>
            <person name="William W."/>
        </authorList>
    </citation>
    <scope>NUCLEOTIDE SEQUENCE</scope>
</reference>
<keyword evidence="1" id="KW-0812">Transmembrane</keyword>
<organism evidence="2 3">
    <name type="scientific">Paramecium octaurelia</name>
    <dbReference type="NCBI Taxonomy" id="43137"/>
    <lineage>
        <taxon>Eukaryota</taxon>
        <taxon>Sar</taxon>
        <taxon>Alveolata</taxon>
        <taxon>Ciliophora</taxon>
        <taxon>Intramacronucleata</taxon>
        <taxon>Oligohymenophorea</taxon>
        <taxon>Peniculida</taxon>
        <taxon>Parameciidae</taxon>
        <taxon>Paramecium</taxon>
    </lineage>
</organism>
<dbReference type="EMBL" id="CAJJDP010000167">
    <property type="protein sequence ID" value="CAD8213858.1"/>
    <property type="molecule type" value="Genomic_DNA"/>
</dbReference>
<keyword evidence="3" id="KW-1185">Reference proteome</keyword>
<sequence>MWFLLYETVFSFSLFITFKCLFVGLPTQKQELCL</sequence>
<accession>A0A8S1YK51</accession>
<name>A0A8S1YK51_PAROT</name>
<dbReference type="Proteomes" id="UP000683925">
    <property type="component" value="Unassembled WGS sequence"/>
</dbReference>
<gene>
    <name evidence="2" type="ORF">POCTA_138.1.T1640043</name>
</gene>
<evidence type="ECO:0000256" key="1">
    <source>
        <dbReference type="SAM" id="Phobius"/>
    </source>
</evidence>
<dbReference type="AlphaFoldDB" id="A0A8S1YK51"/>
<feature type="transmembrane region" description="Helical" evidence="1">
    <location>
        <begin position="6"/>
        <end position="25"/>
    </location>
</feature>
<keyword evidence="1" id="KW-0472">Membrane</keyword>
<comment type="caution">
    <text evidence="2">The sequence shown here is derived from an EMBL/GenBank/DDBJ whole genome shotgun (WGS) entry which is preliminary data.</text>
</comment>
<proteinExistence type="predicted"/>